<proteinExistence type="predicted"/>
<dbReference type="RefSeq" id="WP_345414425.1">
    <property type="nucleotide sequence ID" value="NZ_BAABHO010000016.1"/>
</dbReference>
<gene>
    <name evidence="1" type="ORF">GCM10023200_23490</name>
</gene>
<evidence type="ECO:0000313" key="2">
    <source>
        <dbReference type="Proteomes" id="UP001500928"/>
    </source>
</evidence>
<keyword evidence="2" id="KW-1185">Reference proteome</keyword>
<reference evidence="2" key="1">
    <citation type="journal article" date="2019" name="Int. J. Syst. Evol. Microbiol.">
        <title>The Global Catalogue of Microorganisms (GCM) 10K type strain sequencing project: providing services to taxonomists for standard genome sequencing and annotation.</title>
        <authorList>
            <consortium name="The Broad Institute Genomics Platform"/>
            <consortium name="The Broad Institute Genome Sequencing Center for Infectious Disease"/>
            <person name="Wu L."/>
            <person name="Ma J."/>
        </authorList>
    </citation>
    <scope>NUCLEOTIDE SEQUENCE [LARGE SCALE GENOMIC DNA]</scope>
    <source>
        <strain evidence="2">JCM 17979</strain>
    </source>
</reference>
<accession>A0ABP9B2I8</accession>
<name>A0ABP9B2I8_9PSEU</name>
<protein>
    <submittedName>
        <fullName evidence="1">Uncharacterized protein</fullName>
    </submittedName>
</protein>
<evidence type="ECO:0000313" key="1">
    <source>
        <dbReference type="EMBL" id="GAA4788345.1"/>
    </source>
</evidence>
<dbReference type="InterPro" id="IPR038513">
    <property type="entry name" value="FAIM1_dom_sf"/>
</dbReference>
<dbReference type="Gene3D" id="2.40.128.180">
    <property type="match status" value="1"/>
</dbReference>
<dbReference type="EMBL" id="BAABHO010000016">
    <property type="protein sequence ID" value="GAA4788345.1"/>
    <property type="molecule type" value="Genomic_DNA"/>
</dbReference>
<sequence>MSRGNRAWRLEVDGVGHEIEVRFRWFTGRLEVLRDGEVAARGRLFLSAQRFDLEVAGRPVTVVVDYVDQFHVQSDLLVDGEQVTPYRTGRT</sequence>
<organism evidence="1 2">
    <name type="scientific">Actinomycetospora chlora</name>
    <dbReference type="NCBI Taxonomy" id="663608"/>
    <lineage>
        <taxon>Bacteria</taxon>
        <taxon>Bacillati</taxon>
        <taxon>Actinomycetota</taxon>
        <taxon>Actinomycetes</taxon>
        <taxon>Pseudonocardiales</taxon>
        <taxon>Pseudonocardiaceae</taxon>
        <taxon>Actinomycetospora</taxon>
    </lineage>
</organism>
<comment type="caution">
    <text evidence="1">The sequence shown here is derived from an EMBL/GenBank/DDBJ whole genome shotgun (WGS) entry which is preliminary data.</text>
</comment>
<dbReference type="Proteomes" id="UP001500928">
    <property type="component" value="Unassembled WGS sequence"/>
</dbReference>